<organism evidence="2 3">
    <name type="scientific">Apatococcus lobatus</name>
    <dbReference type="NCBI Taxonomy" id="904363"/>
    <lineage>
        <taxon>Eukaryota</taxon>
        <taxon>Viridiplantae</taxon>
        <taxon>Chlorophyta</taxon>
        <taxon>core chlorophytes</taxon>
        <taxon>Trebouxiophyceae</taxon>
        <taxon>Chlorellales</taxon>
        <taxon>Chlorellaceae</taxon>
        <taxon>Apatococcus</taxon>
    </lineage>
</organism>
<evidence type="ECO:0000313" key="3">
    <source>
        <dbReference type="Proteomes" id="UP001438707"/>
    </source>
</evidence>
<accession>A0AAW1RJ23</accession>
<dbReference type="Proteomes" id="UP001438707">
    <property type="component" value="Unassembled WGS sequence"/>
</dbReference>
<dbReference type="InterPro" id="IPR045499">
    <property type="entry name" value="DUF6492"/>
</dbReference>
<proteinExistence type="predicted"/>
<keyword evidence="1" id="KW-0732">Signal</keyword>
<dbReference type="Pfam" id="PF20102">
    <property type="entry name" value="DUF6492"/>
    <property type="match status" value="1"/>
</dbReference>
<comment type="caution">
    <text evidence="2">The sequence shown here is derived from an EMBL/GenBank/DDBJ whole genome shotgun (WGS) entry which is preliminary data.</text>
</comment>
<dbReference type="AlphaFoldDB" id="A0AAW1RJ23"/>
<name>A0AAW1RJ23_9CHLO</name>
<evidence type="ECO:0000256" key="1">
    <source>
        <dbReference type="SAM" id="SignalP"/>
    </source>
</evidence>
<keyword evidence="3" id="KW-1185">Reference proteome</keyword>
<reference evidence="2 3" key="1">
    <citation type="journal article" date="2024" name="Nat. Commun.">
        <title>Phylogenomics reveals the evolutionary origins of lichenization in chlorophyte algae.</title>
        <authorList>
            <person name="Puginier C."/>
            <person name="Libourel C."/>
            <person name="Otte J."/>
            <person name="Skaloud P."/>
            <person name="Haon M."/>
            <person name="Grisel S."/>
            <person name="Petersen M."/>
            <person name="Berrin J.G."/>
            <person name="Delaux P.M."/>
            <person name="Dal Grande F."/>
            <person name="Keller J."/>
        </authorList>
    </citation>
    <scope>NUCLEOTIDE SEQUENCE [LARGE SCALE GENOMIC DNA]</scope>
    <source>
        <strain evidence="2 3">SAG 2145</strain>
    </source>
</reference>
<sequence>MRGAWLLGFSLLLRCSSAWKYSDVHLPEGSWQYLPVAQRWRTSSQSFPSTQWSVNVTQDGIISFILPIKGSADELGFVRNQLHSFDKFLAFVGLREMVILCPSEDLPHVTTFVQTLQHSLQRLQHLPLRVVPEELCAPELLPGSIYTPHLARWPGWMRQQAIKMAAANLVDTPFMLVLDADIYLGRPMKPLDLVAIGSCTSEPVCDTLRETSYKGLIAGVEMRYGDDYHRRWFKNSAAVTLQLNVNFSEWNISLGVTPQVVATDIARSLGSFIEHRFDVPSWRAYLFEIATAWADHQMVVKGKFEHDPAWTEWALYHVFGLHTNRFYDYQAEGRLFQGNEVWFEEAFDAWNPCRDVDSPTAAGYFSLVQSRIGKSPDDIFAKLEACWHTLGKSSHAPATALPARFS</sequence>
<feature type="signal peptide" evidence="1">
    <location>
        <begin position="1"/>
        <end position="18"/>
    </location>
</feature>
<feature type="chain" id="PRO_5043732737" evidence="1">
    <location>
        <begin position="19"/>
        <end position="406"/>
    </location>
</feature>
<dbReference type="EMBL" id="JALJOS010000010">
    <property type="protein sequence ID" value="KAK9833639.1"/>
    <property type="molecule type" value="Genomic_DNA"/>
</dbReference>
<evidence type="ECO:0000313" key="2">
    <source>
        <dbReference type="EMBL" id="KAK9833639.1"/>
    </source>
</evidence>
<gene>
    <name evidence="2" type="ORF">WJX74_001304</name>
</gene>
<protein>
    <submittedName>
        <fullName evidence="2">Uncharacterized protein</fullName>
    </submittedName>
</protein>